<dbReference type="Proteomes" id="UP001054837">
    <property type="component" value="Unassembled WGS sequence"/>
</dbReference>
<dbReference type="AlphaFoldDB" id="A0AAV4UV11"/>
<accession>A0AAV4UV11</accession>
<keyword evidence="2" id="KW-1185">Reference proteome</keyword>
<gene>
    <name evidence="1" type="ORF">CDAR_36661</name>
</gene>
<sequence length="77" mass="8821">MGIDLKSYIMTKTDKDNQFYLWAPFIPQSKTLVSGTPVTRGQKANQAYHERLSPDTTHAQKEVARARNDTLFSHHKC</sequence>
<evidence type="ECO:0000313" key="2">
    <source>
        <dbReference type="Proteomes" id="UP001054837"/>
    </source>
</evidence>
<proteinExistence type="predicted"/>
<organism evidence="1 2">
    <name type="scientific">Caerostris darwini</name>
    <dbReference type="NCBI Taxonomy" id="1538125"/>
    <lineage>
        <taxon>Eukaryota</taxon>
        <taxon>Metazoa</taxon>
        <taxon>Ecdysozoa</taxon>
        <taxon>Arthropoda</taxon>
        <taxon>Chelicerata</taxon>
        <taxon>Arachnida</taxon>
        <taxon>Araneae</taxon>
        <taxon>Araneomorphae</taxon>
        <taxon>Entelegynae</taxon>
        <taxon>Araneoidea</taxon>
        <taxon>Araneidae</taxon>
        <taxon>Caerostris</taxon>
    </lineage>
</organism>
<reference evidence="1 2" key="1">
    <citation type="submission" date="2021-06" db="EMBL/GenBank/DDBJ databases">
        <title>Caerostris darwini draft genome.</title>
        <authorList>
            <person name="Kono N."/>
            <person name="Arakawa K."/>
        </authorList>
    </citation>
    <scope>NUCLEOTIDE SEQUENCE [LARGE SCALE GENOMIC DNA]</scope>
</reference>
<comment type="caution">
    <text evidence="1">The sequence shown here is derived from an EMBL/GenBank/DDBJ whole genome shotgun (WGS) entry which is preliminary data.</text>
</comment>
<dbReference type="EMBL" id="BPLQ01011974">
    <property type="protein sequence ID" value="GIY61736.1"/>
    <property type="molecule type" value="Genomic_DNA"/>
</dbReference>
<evidence type="ECO:0000313" key="1">
    <source>
        <dbReference type="EMBL" id="GIY61736.1"/>
    </source>
</evidence>
<protein>
    <submittedName>
        <fullName evidence="1">Uncharacterized protein</fullName>
    </submittedName>
</protein>
<name>A0AAV4UV11_9ARAC</name>